<dbReference type="SUPFAM" id="SSF54909">
    <property type="entry name" value="Dimeric alpha+beta barrel"/>
    <property type="match status" value="1"/>
</dbReference>
<feature type="domain" description="HTH iclR-type" evidence="4">
    <location>
        <begin position="185"/>
        <end position="220"/>
    </location>
</feature>
<evidence type="ECO:0000256" key="1">
    <source>
        <dbReference type="ARBA" id="ARBA00023015"/>
    </source>
</evidence>
<evidence type="ECO:0000256" key="3">
    <source>
        <dbReference type="ARBA" id="ARBA00023163"/>
    </source>
</evidence>
<evidence type="ECO:0000259" key="4">
    <source>
        <dbReference type="Pfam" id="PF09339"/>
    </source>
</evidence>
<keyword evidence="7" id="KW-1185">Reference proteome</keyword>
<dbReference type="InterPro" id="IPR036388">
    <property type="entry name" value="WH-like_DNA-bd_sf"/>
</dbReference>
<feature type="domain" description="HTH asnC-type" evidence="5">
    <location>
        <begin position="6"/>
        <end position="47"/>
    </location>
</feature>
<evidence type="ECO:0000256" key="2">
    <source>
        <dbReference type="ARBA" id="ARBA00023125"/>
    </source>
</evidence>
<dbReference type="SUPFAM" id="SSF46785">
    <property type="entry name" value="Winged helix' DNA-binding domain"/>
    <property type="match status" value="1"/>
</dbReference>
<keyword evidence="3" id="KW-0804">Transcription</keyword>
<reference evidence="6 7" key="1">
    <citation type="submission" date="2022-10" db="EMBL/GenBank/DDBJ databases">
        <title>The complete genomes of actinobacterial strains from the NBC collection.</title>
        <authorList>
            <person name="Joergensen T.S."/>
            <person name="Alvarez Arevalo M."/>
            <person name="Sterndorff E.B."/>
            <person name="Faurdal D."/>
            <person name="Vuksanovic O."/>
            <person name="Mourched A.-S."/>
            <person name="Charusanti P."/>
            <person name="Shaw S."/>
            <person name="Blin K."/>
            <person name="Weber T."/>
        </authorList>
    </citation>
    <scope>NUCLEOTIDE SEQUENCE [LARGE SCALE GENOMIC DNA]</scope>
    <source>
        <strain evidence="6 7">NBC_01413</strain>
    </source>
</reference>
<dbReference type="EMBL" id="CP109527">
    <property type="protein sequence ID" value="WTY39235.1"/>
    <property type="molecule type" value="Genomic_DNA"/>
</dbReference>
<dbReference type="PANTHER" id="PTHR30154">
    <property type="entry name" value="LEUCINE-RESPONSIVE REGULATORY PROTEIN"/>
    <property type="match status" value="1"/>
</dbReference>
<keyword evidence="1" id="KW-0805">Transcription regulation</keyword>
<dbReference type="InterPro" id="IPR005471">
    <property type="entry name" value="Tscrpt_reg_IclR_N"/>
</dbReference>
<dbReference type="PRINTS" id="PR00033">
    <property type="entry name" value="HTHASNC"/>
</dbReference>
<name>A0ABZ1NGT0_9NOCA</name>
<dbReference type="Pfam" id="PF09339">
    <property type="entry name" value="HTH_IclR"/>
    <property type="match status" value="1"/>
</dbReference>
<keyword evidence="2" id="KW-0238">DNA-binding</keyword>
<evidence type="ECO:0000313" key="7">
    <source>
        <dbReference type="Proteomes" id="UP001621418"/>
    </source>
</evidence>
<dbReference type="InterPro" id="IPR011008">
    <property type="entry name" value="Dimeric_a/b-barrel"/>
</dbReference>
<dbReference type="RefSeq" id="WP_405151173.1">
    <property type="nucleotide sequence ID" value="NZ_CP109527.1"/>
</dbReference>
<dbReference type="Gene3D" id="1.10.10.10">
    <property type="entry name" value="Winged helix-like DNA-binding domain superfamily/Winged helix DNA-binding domain"/>
    <property type="match status" value="2"/>
</dbReference>
<dbReference type="Proteomes" id="UP001621418">
    <property type="component" value="Chromosome"/>
</dbReference>
<dbReference type="Pfam" id="PF13404">
    <property type="entry name" value="HTH_AsnC-type"/>
    <property type="match status" value="1"/>
</dbReference>
<dbReference type="PANTHER" id="PTHR30154:SF34">
    <property type="entry name" value="TRANSCRIPTIONAL REGULATOR AZLB"/>
    <property type="match status" value="1"/>
</dbReference>
<dbReference type="InterPro" id="IPR036390">
    <property type="entry name" value="WH_DNA-bd_sf"/>
</dbReference>
<accession>A0ABZ1NGT0</accession>
<proteinExistence type="predicted"/>
<gene>
    <name evidence="6" type="ORF">OG308_16085</name>
</gene>
<dbReference type="InterPro" id="IPR019888">
    <property type="entry name" value="Tscrpt_reg_AsnC-like"/>
</dbReference>
<dbReference type="SMART" id="SM00344">
    <property type="entry name" value="HTH_ASNC"/>
    <property type="match status" value="1"/>
</dbReference>
<organism evidence="6 7">
    <name type="scientific">Nocardia salmonicida</name>
    <dbReference type="NCBI Taxonomy" id="53431"/>
    <lineage>
        <taxon>Bacteria</taxon>
        <taxon>Bacillati</taxon>
        <taxon>Actinomycetota</taxon>
        <taxon>Actinomycetes</taxon>
        <taxon>Mycobacteriales</taxon>
        <taxon>Nocardiaceae</taxon>
        <taxon>Nocardia</taxon>
    </lineage>
</organism>
<evidence type="ECO:0000259" key="5">
    <source>
        <dbReference type="Pfam" id="PF13404"/>
    </source>
</evidence>
<dbReference type="Gene3D" id="3.30.70.920">
    <property type="match status" value="1"/>
</dbReference>
<dbReference type="InterPro" id="IPR000485">
    <property type="entry name" value="AsnC-type_HTH_dom"/>
</dbReference>
<evidence type="ECO:0000313" key="6">
    <source>
        <dbReference type="EMBL" id="WTY39235.1"/>
    </source>
</evidence>
<sequence length="346" mass="37680">MADVKLDELDLELITALQMSPRASWAQLAGPLGVDAATLARRWTRLRDSGVAWVTGYPGVALAPHGALAFIQLSCAPAELESVAREIASHPFAYSVEMVGGTHGLLVSVAAARQSLLVDYLLAVGRIPGVRDLRVHPSQRMYRDGSQWRFDSLSPDQRRHLAASLREPERADQGFVNITADEQRLILALGADGRRSYTALAEELGKPESTVRRMLSSLLGSGKAVLRCEAALPLTGWATTATFWLDVPSASLSTAIDETRRLRETRMCATTLSHANLAVVASLHSLDGIAKYEAQLAAAVPQLRVVDRSITLRWFKRVGQLLDHDGRRIGVVPMEFWGRSPDSTTG</sequence>
<protein>
    <submittedName>
        <fullName evidence="6">Lrp/AsnC family transcriptional regulator</fullName>
    </submittedName>
</protein>